<keyword evidence="1" id="KW-0732">Signal</keyword>
<evidence type="ECO:0000256" key="1">
    <source>
        <dbReference type="ARBA" id="ARBA00022729"/>
    </source>
</evidence>
<proteinExistence type="predicted"/>
<evidence type="ECO:0000313" key="5">
    <source>
        <dbReference type="EMBL" id="SFP37422.1"/>
    </source>
</evidence>
<keyword evidence="3" id="KW-0325">Glycoprotein</keyword>
<dbReference type="PANTHER" id="PTHR10680">
    <property type="entry name" value="PEPTIDYL-GLYCINE ALPHA-AMIDATING MONOOXYGENASE"/>
    <property type="match status" value="1"/>
</dbReference>
<dbReference type="Proteomes" id="UP000199331">
    <property type="component" value="Unassembled WGS sequence"/>
</dbReference>
<evidence type="ECO:0000313" key="6">
    <source>
        <dbReference type="Proteomes" id="UP000199331"/>
    </source>
</evidence>
<keyword evidence="6" id="KW-1185">Reference proteome</keyword>
<dbReference type="AlphaFoldDB" id="A0A1I5PTM7"/>
<sequence length="358" mass="39317">MKRGRGGEVFLPLFTFAFDADGSRHSIAAMSKQIALVILLAAGALASCNAQPREQAPRIAIDSQWPELPEDAVFGQPSAVDVDSHGHVFVLHRAGREWVEPFTTEAIAQPTVFMFSPEGALLARWAADELVMPHGLSIDDEDDIWITDVAREQVLRFSHDGILRSEWGVRGQAGQDGEHFGRPADIAFLGDTVLIADGYTNNRIARFDREGNFLGQWGEEGQDAGEFDLPHGISTDGERIFVADRENARISVLTTDGEPAGEWRGLERGHTYSVKPLGGGWSLAVEGRDMLDRNGAIMRVYRPDGTVERSFDLGLEGDNASLGHDIALDRAGRAYMIDVYGNRVIRFDLAGVETDRDE</sequence>
<dbReference type="Gene3D" id="2.120.10.30">
    <property type="entry name" value="TolB, C-terminal domain"/>
    <property type="match status" value="1"/>
</dbReference>
<protein>
    <submittedName>
        <fullName evidence="5">NHL repeat-containing protein</fullName>
    </submittedName>
</protein>
<evidence type="ECO:0000256" key="4">
    <source>
        <dbReference type="PROSITE-ProRule" id="PRU00504"/>
    </source>
</evidence>
<reference evidence="6" key="1">
    <citation type="submission" date="2016-10" db="EMBL/GenBank/DDBJ databases">
        <authorList>
            <person name="Varghese N."/>
            <person name="Submissions S."/>
        </authorList>
    </citation>
    <scope>NUCLEOTIDE SEQUENCE [LARGE SCALE GENOMIC DNA]</scope>
    <source>
        <strain evidence="6">CGMCC 1.7715</strain>
    </source>
</reference>
<dbReference type="Pfam" id="PF01436">
    <property type="entry name" value="NHL"/>
    <property type="match status" value="1"/>
</dbReference>
<dbReference type="InterPro" id="IPR011042">
    <property type="entry name" value="6-blade_b-propeller_TolB-like"/>
</dbReference>
<name>A0A1I5PTM7_9SPHN</name>
<keyword evidence="2" id="KW-0677">Repeat</keyword>
<dbReference type="PROSITE" id="PS51125">
    <property type="entry name" value="NHL"/>
    <property type="match status" value="1"/>
</dbReference>
<dbReference type="SUPFAM" id="SSF63829">
    <property type="entry name" value="Calcium-dependent phosphotriesterase"/>
    <property type="match status" value="1"/>
</dbReference>
<evidence type="ECO:0000256" key="3">
    <source>
        <dbReference type="ARBA" id="ARBA00023180"/>
    </source>
</evidence>
<dbReference type="EMBL" id="FOWZ01000004">
    <property type="protein sequence ID" value="SFP37422.1"/>
    <property type="molecule type" value="Genomic_DNA"/>
</dbReference>
<dbReference type="PANTHER" id="PTHR10680:SF14">
    <property type="entry name" value="PEPTIDYL-GLYCINE ALPHA-AMIDATING MONOOXYGENASE"/>
    <property type="match status" value="1"/>
</dbReference>
<evidence type="ECO:0000256" key="2">
    <source>
        <dbReference type="ARBA" id="ARBA00022737"/>
    </source>
</evidence>
<accession>A0A1I5PTM7</accession>
<dbReference type="CDD" id="cd14958">
    <property type="entry name" value="NHL_PAL_like"/>
    <property type="match status" value="1"/>
</dbReference>
<organism evidence="5 6">
    <name type="scientific">Qipengyuania nanhaisediminis</name>
    <dbReference type="NCBI Taxonomy" id="604088"/>
    <lineage>
        <taxon>Bacteria</taxon>
        <taxon>Pseudomonadati</taxon>
        <taxon>Pseudomonadota</taxon>
        <taxon>Alphaproteobacteria</taxon>
        <taxon>Sphingomonadales</taxon>
        <taxon>Erythrobacteraceae</taxon>
        <taxon>Qipengyuania</taxon>
    </lineage>
</organism>
<dbReference type="STRING" id="604088.SAMN04488060_2632"/>
<dbReference type="InterPro" id="IPR001258">
    <property type="entry name" value="NHL_repeat"/>
</dbReference>
<gene>
    <name evidence="5" type="ORF">SAMN04488060_2632</name>
</gene>
<feature type="repeat" description="NHL" evidence="4">
    <location>
        <begin position="218"/>
        <end position="256"/>
    </location>
</feature>